<keyword evidence="3" id="KW-1185">Reference proteome</keyword>
<name>F2J2J2_POLGS</name>
<dbReference type="GO" id="GO:0010181">
    <property type="term" value="F:FMN binding"/>
    <property type="evidence" value="ECO:0007669"/>
    <property type="project" value="TreeGrafter"/>
</dbReference>
<dbReference type="KEGG" id="pgv:SL003B_2482"/>
<reference evidence="2 3" key="1">
    <citation type="journal article" date="2011" name="J. Bacteriol.">
        <title>Complete genome sequence of Polymorphum gilvum SL003B-26A1T, a crude oil-degrading bacterium from oil-polluted saline soil.</title>
        <authorList>
            <person name="Li S.G."/>
            <person name="Tang Y.Q."/>
            <person name="Nie Y."/>
            <person name="Cai M."/>
            <person name="Wu X.L."/>
        </authorList>
    </citation>
    <scope>NUCLEOTIDE SEQUENCE [LARGE SCALE GENOMIC DNA]</scope>
    <source>
        <strain evidence="3">LMG 25793 / CGMCC 1.9160 / SL003B-26A1</strain>
    </source>
</reference>
<dbReference type="Proteomes" id="UP000008130">
    <property type="component" value="Chromosome"/>
</dbReference>
<protein>
    <submittedName>
        <fullName evidence="2">Chromate reductase, Class I, flavoprotein</fullName>
    </submittedName>
</protein>
<gene>
    <name evidence="2" type="ordered locus">SL003B_2482</name>
</gene>
<dbReference type="InterPro" id="IPR005025">
    <property type="entry name" value="FMN_Rdtase-like_dom"/>
</dbReference>
<dbReference type="AlphaFoldDB" id="F2J2J2"/>
<dbReference type="HOGENOM" id="CLU_055322_4_2_5"/>
<evidence type="ECO:0000313" key="3">
    <source>
        <dbReference type="Proteomes" id="UP000008130"/>
    </source>
</evidence>
<dbReference type="PANTHER" id="PTHR30543:SF21">
    <property type="entry name" value="NAD(P)H-DEPENDENT FMN REDUCTASE LOT6"/>
    <property type="match status" value="1"/>
</dbReference>
<dbReference type="PANTHER" id="PTHR30543">
    <property type="entry name" value="CHROMATE REDUCTASE"/>
    <property type="match status" value="1"/>
</dbReference>
<feature type="domain" description="NADPH-dependent FMN reductase-like" evidence="1">
    <location>
        <begin position="24"/>
        <end position="131"/>
    </location>
</feature>
<dbReference type="eggNOG" id="COG0431">
    <property type="taxonomic scope" value="Bacteria"/>
</dbReference>
<proteinExistence type="predicted"/>
<dbReference type="PATRIC" id="fig|991905.3.peg.2544"/>
<dbReference type="GO" id="GO:0005829">
    <property type="term" value="C:cytosol"/>
    <property type="evidence" value="ECO:0007669"/>
    <property type="project" value="TreeGrafter"/>
</dbReference>
<dbReference type="InterPro" id="IPR029039">
    <property type="entry name" value="Flavoprotein-like_sf"/>
</dbReference>
<dbReference type="EMBL" id="CP002568">
    <property type="protein sequence ID" value="ADZ70906.1"/>
    <property type="molecule type" value="Genomic_DNA"/>
</dbReference>
<dbReference type="Pfam" id="PF03358">
    <property type="entry name" value="FMN_red"/>
    <property type="match status" value="1"/>
</dbReference>
<dbReference type="STRING" id="991905.SL003B_2482"/>
<accession>F2J2J2</accession>
<sequence length="168" mass="17901">MIADTLPDLAPDGVTIRPAPPIGAIPLYNADVQTRDGFPQAVTDLAEAVRAADGVVIVSPEYNFSVPGVLKNAIDWVSRVPDQPFKDRPVALQSAATGMLGGARAQYHMRQIMVFLDALVFTKPEVFVSFAGQKVDAAAGRLTDEDARKVISAQLAGFARFVHRVGAA</sequence>
<dbReference type="GO" id="GO:0016491">
    <property type="term" value="F:oxidoreductase activity"/>
    <property type="evidence" value="ECO:0007669"/>
    <property type="project" value="InterPro"/>
</dbReference>
<evidence type="ECO:0000313" key="2">
    <source>
        <dbReference type="EMBL" id="ADZ70906.1"/>
    </source>
</evidence>
<evidence type="ECO:0000259" key="1">
    <source>
        <dbReference type="Pfam" id="PF03358"/>
    </source>
</evidence>
<dbReference type="Gene3D" id="3.40.50.360">
    <property type="match status" value="1"/>
</dbReference>
<dbReference type="InterPro" id="IPR050712">
    <property type="entry name" value="NAD(P)H-dep_reductase"/>
</dbReference>
<dbReference type="SUPFAM" id="SSF52218">
    <property type="entry name" value="Flavoproteins"/>
    <property type="match status" value="1"/>
</dbReference>
<organism evidence="2 3">
    <name type="scientific">Polymorphum gilvum (strain LMG 25793 / CGMCC 1.9160 / SL003B-26A1)</name>
    <dbReference type="NCBI Taxonomy" id="991905"/>
    <lineage>
        <taxon>Bacteria</taxon>
        <taxon>Pseudomonadati</taxon>
        <taxon>Pseudomonadota</taxon>
        <taxon>Alphaproteobacteria</taxon>
        <taxon>Rhodobacterales</taxon>
        <taxon>Paracoccaceae</taxon>
        <taxon>Polymorphum</taxon>
    </lineage>
</organism>